<dbReference type="Proteomes" id="UP000004090">
    <property type="component" value="Unassembled WGS sequence"/>
</dbReference>
<dbReference type="GeneID" id="92794538"/>
<dbReference type="HOGENOM" id="CLU_3251645_0_0_9"/>
<dbReference type="RefSeq" id="WP_004799607.1">
    <property type="nucleotide sequence ID" value="NZ_DS483475.1"/>
</dbReference>
<protein>
    <submittedName>
        <fullName evidence="1">Uncharacterized protein</fullName>
    </submittedName>
</protein>
<comment type="caution">
    <text evidence="1">The sequence shown here is derived from an EMBL/GenBank/DDBJ whole genome shotgun (WGS) entry which is preliminary data.</text>
</comment>
<dbReference type="AlphaFoldDB" id="A8RC28"/>
<reference evidence="1 2" key="2">
    <citation type="submission" date="2007-09" db="EMBL/GenBank/DDBJ databases">
        <authorList>
            <person name="Fulton L."/>
            <person name="Clifton S."/>
            <person name="Fulton B."/>
            <person name="Xu J."/>
            <person name="Minx P."/>
            <person name="Pepin K.H."/>
            <person name="Johnson M."/>
            <person name="Thiruvilangam P."/>
            <person name="Bhonagiri V."/>
            <person name="Nash W.E."/>
            <person name="Mardis E.R."/>
            <person name="Wilson R.K."/>
        </authorList>
    </citation>
    <scope>NUCLEOTIDE SEQUENCE [LARGE SCALE GENOMIC DNA]</scope>
    <source>
        <strain evidence="1 2">DSM 3991</strain>
    </source>
</reference>
<dbReference type="EMBL" id="ABAW02000019">
    <property type="protein sequence ID" value="EDP11330.1"/>
    <property type="molecule type" value="Genomic_DNA"/>
</dbReference>
<name>A8RC28_9FIRM</name>
<organism evidence="1 2">
    <name type="scientific">Amedibacillus dolichus DSM 3991</name>
    <dbReference type="NCBI Taxonomy" id="428127"/>
    <lineage>
        <taxon>Bacteria</taxon>
        <taxon>Bacillati</taxon>
        <taxon>Bacillota</taxon>
        <taxon>Erysipelotrichia</taxon>
        <taxon>Erysipelotrichales</taxon>
        <taxon>Erysipelotrichaceae</taxon>
        <taxon>Amedibacillus</taxon>
    </lineage>
</organism>
<proteinExistence type="predicted"/>
<sequence length="42" mass="5210">MIDRRDPDYVAPKYSDEELIDMKAEYLEEIEKERKLENENYK</sequence>
<reference evidence="1 2" key="1">
    <citation type="submission" date="2007-09" db="EMBL/GenBank/DDBJ databases">
        <title>Draft genome sequence of Eubacterium dolichum (DSM 3991).</title>
        <authorList>
            <person name="Sudarsanam P."/>
            <person name="Ley R."/>
            <person name="Guruge J."/>
            <person name="Turnbaugh P.J."/>
            <person name="Mahowald M."/>
            <person name="Liep D."/>
            <person name="Gordon J."/>
        </authorList>
    </citation>
    <scope>NUCLEOTIDE SEQUENCE [LARGE SCALE GENOMIC DNA]</scope>
    <source>
        <strain evidence="1 2">DSM 3991</strain>
    </source>
</reference>
<gene>
    <name evidence="1" type="ORF">EUBDOL_01250</name>
</gene>
<evidence type="ECO:0000313" key="2">
    <source>
        <dbReference type="Proteomes" id="UP000004090"/>
    </source>
</evidence>
<accession>A8RC28</accession>
<evidence type="ECO:0000313" key="1">
    <source>
        <dbReference type="EMBL" id="EDP11330.1"/>
    </source>
</evidence>